<accession>A0A1U9MFW6</accession>
<protein>
    <submittedName>
        <fullName evidence="1">Uncharacterized protein</fullName>
    </submittedName>
</protein>
<evidence type="ECO:0000313" key="1">
    <source>
        <dbReference type="EMBL" id="AQT46599.1"/>
    </source>
</evidence>
<evidence type="ECO:0000313" key="2">
    <source>
        <dbReference type="Proteomes" id="UP000189632"/>
    </source>
</evidence>
<proteinExistence type="predicted"/>
<sequence length="31" mass="3574">MPEPIDEYQTGAEIVSQTFDNCFVKKALENR</sequence>
<dbReference type="Proteomes" id="UP000189632">
    <property type="component" value="Chromosome"/>
</dbReference>
<gene>
    <name evidence="1" type="ORF">BBC0122_004690</name>
</gene>
<dbReference type="AlphaFoldDB" id="A0A1U9MFW6"/>
<keyword evidence="2" id="KW-1185">Reference proteome</keyword>
<reference evidence="1 2" key="1">
    <citation type="submission" date="2016-11" db="EMBL/GenBank/DDBJ databases">
        <title>Comparative genomics of Bartonella apis.</title>
        <authorList>
            <person name="Engel P."/>
        </authorList>
    </citation>
    <scope>NUCLEOTIDE SEQUENCE [LARGE SCALE GENOMIC DNA]</scope>
    <source>
        <strain evidence="1 2">BBC0122</strain>
    </source>
</reference>
<name>A0A1U9MFW6_9HYPH</name>
<dbReference type="KEGG" id="bapi:BBC0122_004690"/>
<organism evidence="1 2">
    <name type="scientific">Bartonella choladocola</name>
    <dbReference type="NCBI Taxonomy" id="2750995"/>
    <lineage>
        <taxon>Bacteria</taxon>
        <taxon>Pseudomonadati</taxon>
        <taxon>Pseudomonadota</taxon>
        <taxon>Alphaproteobacteria</taxon>
        <taxon>Hyphomicrobiales</taxon>
        <taxon>Bartonellaceae</taxon>
        <taxon>Bartonella</taxon>
    </lineage>
</organism>
<dbReference type="EMBL" id="CP015625">
    <property type="protein sequence ID" value="AQT46599.1"/>
    <property type="molecule type" value="Genomic_DNA"/>
</dbReference>